<dbReference type="OrthoDB" id="9907178at2759"/>
<name>A0A8J6BL06_ELECQ</name>
<sequence length="174" mass="18860">MTMSSCLLLTCLLAAIVSTGYSLSCIECTSMNGAICNAATKACPPEYDSCLLSYIITSIGGMEVTKTYIRQCGPSSLCSKTGSISLPNGKMKTGTTCCKTSDCMPANPTRDIPTTTTMRGCATTEMCEPARQVWHLEKMTVYLENTCTNNGVYVRPRLLLLIIPLWLFSLILSH</sequence>
<dbReference type="PANTHER" id="PTHR20914">
    <property type="entry name" value="LY6/PLAUR DOMAIN-CONTAINING PROTEIN 8"/>
    <property type="match status" value="1"/>
</dbReference>
<evidence type="ECO:0000313" key="4">
    <source>
        <dbReference type="EMBL" id="KAG9465705.1"/>
    </source>
</evidence>
<dbReference type="PANTHER" id="PTHR20914:SF25">
    <property type="entry name" value="PHOSPHOLIPASE A2 INHIBITOR AND LY6_PLAUR DOMAIN-CONTAINING PROTEIN"/>
    <property type="match status" value="1"/>
</dbReference>
<feature type="signal peptide" evidence="3">
    <location>
        <begin position="1"/>
        <end position="22"/>
    </location>
</feature>
<proteinExistence type="predicted"/>
<feature type="chain" id="PRO_5035300510" description="Phospholipase A2 inhibitor and Ly6/PLAUR domain-containing protein-like" evidence="3">
    <location>
        <begin position="23"/>
        <end position="174"/>
    </location>
</feature>
<evidence type="ECO:0000256" key="3">
    <source>
        <dbReference type="SAM" id="SignalP"/>
    </source>
</evidence>
<comment type="caution">
    <text evidence="4">The sequence shown here is derived from an EMBL/GenBank/DDBJ whole genome shotgun (WGS) entry which is preliminary data.</text>
</comment>
<dbReference type="EMBL" id="WNTK01002778">
    <property type="protein sequence ID" value="KAG9465705.1"/>
    <property type="molecule type" value="Genomic_DNA"/>
</dbReference>
<dbReference type="AlphaFoldDB" id="A0A8J6BL06"/>
<dbReference type="Gene3D" id="2.10.60.10">
    <property type="entry name" value="CD59"/>
    <property type="match status" value="1"/>
</dbReference>
<dbReference type="Proteomes" id="UP000770717">
    <property type="component" value="Unassembled WGS sequence"/>
</dbReference>
<evidence type="ECO:0000256" key="2">
    <source>
        <dbReference type="ARBA" id="ARBA00022525"/>
    </source>
</evidence>
<comment type="subcellular location">
    <subcellularLocation>
        <location evidence="1">Secreted</location>
    </subcellularLocation>
</comment>
<accession>A0A8J6BL06</accession>
<reference evidence="4" key="1">
    <citation type="thesis" date="2020" institute="ProQuest LLC" country="789 East Eisenhower Parkway, Ann Arbor, MI, USA">
        <title>Comparative Genomics and Chromosome Evolution.</title>
        <authorList>
            <person name="Mudd A.B."/>
        </authorList>
    </citation>
    <scope>NUCLEOTIDE SEQUENCE</scope>
    <source>
        <strain evidence="4">HN-11 Male</strain>
        <tissue evidence="4">Kidney and liver</tissue>
    </source>
</reference>
<evidence type="ECO:0000313" key="5">
    <source>
        <dbReference type="Proteomes" id="UP000770717"/>
    </source>
</evidence>
<keyword evidence="2" id="KW-0964">Secreted</keyword>
<gene>
    <name evidence="4" type="ORF">GDO78_017869</name>
</gene>
<organism evidence="4 5">
    <name type="scientific">Eleutherodactylus coqui</name>
    <name type="common">Puerto Rican coqui</name>
    <dbReference type="NCBI Taxonomy" id="57060"/>
    <lineage>
        <taxon>Eukaryota</taxon>
        <taxon>Metazoa</taxon>
        <taxon>Chordata</taxon>
        <taxon>Craniata</taxon>
        <taxon>Vertebrata</taxon>
        <taxon>Euteleostomi</taxon>
        <taxon>Amphibia</taxon>
        <taxon>Batrachia</taxon>
        <taxon>Anura</taxon>
        <taxon>Neobatrachia</taxon>
        <taxon>Hyloidea</taxon>
        <taxon>Eleutherodactylidae</taxon>
        <taxon>Eleutherodactylinae</taxon>
        <taxon>Eleutherodactylus</taxon>
        <taxon>Eleutherodactylus</taxon>
    </lineage>
</organism>
<dbReference type="InterPro" id="IPR050918">
    <property type="entry name" value="CNF-like_PLA2_Inhibitor"/>
</dbReference>
<dbReference type="InterPro" id="IPR045860">
    <property type="entry name" value="Snake_toxin-like_sf"/>
</dbReference>
<dbReference type="GO" id="GO:0005576">
    <property type="term" value="C:extracellular region"/>
    <property type="evidence" value="ECO:0007669"/>
    <property type="project" value="UniProtKB-SubCell"/>
</dbReference>
<evidence type="ECO:0008006" key="6">
    <source>
        <dbReference type="Google" id="ProtNLM"/>
    </source>
</evidence>
<dbReference type="SUPFAM" id="SSF57302">
    <property type="entry name" value="Snake toxin-like"/>
    <property type="match status" value="1"/>
</dbReference>
<evidence type="ECO:0000256" key="1">
    <source>
        <dbReference type="ARBA" id="ARBA00004613"/>
    </source>
</evidence>
<protein>
    <recommendedName>
        <fullName evidence="6">Phospholipase A2 inhibitor and Ly6/PLAUR domain-containing protein-like</fullName>
    </recommendedName>
</protein>
<keyword evidence="3" id="KW-0732">Signal</keyword>
<keyword evidence="5" id="KW-1185">Reference proteome</keyword>